<feature type="domain" description="ASCH" evidence="1">
    <location>
        <begin position="14"/>
        <end position="142"/>
    </location>
</feature>
<dbReference type="InterPro" id="IPR015947">
    <property type="entry name" value="PUA-like_sf"/>
</dbReference>
<organism evidence="2 3">
    <name type="scientific">Streptococcus himalayensis</name>
    <dbReference type="NCBI Taxonomy" id="1888195"/>
    <lineage>
        <taxon>Bacteria</taxon>
        <taxon>Bacillati</taxon>
        <taxon>Bacillota</taxon>
        <taxon>Bacilli</taxon>
        <taxon>Lactobacillales</taxon>
        <taxon>Streptococcaceae</taxon>
        <taxon>Streptococcus</taxon>
    </lineage>
</organism>
<dbReference type="SUPFAM" id="SSF88697">
    <property type="entry name" value="PUA domain-like"/>
    <property type="match status" value="1"/>
</dbReference>
<sequence length="143" mass="16215">MAKFGDLQKKYPDLEVWAHPAEYKDLYDLTVKGIKTATSSWHDSYLACGEGVPSQSEVGTCSIMLDDADNPTAEVLLQTDEIVVERFCDISERTAWANGEGDRSVEDWKKIFGEFWERTLPDEGLRFSETGLVVTEFFHVKEV</sequence>
<dbReference type="InterPro" id="IPR007374">
    <property type="entry name" value="ASCH_domain"/>
</dbReference>
<dbReference type="AlphaFoldDB" id="A0A917A4U1"/>
<reference evidence="2" key="1">
    <citation type="journal article" date="2014" name="Int. J. Syst. Evol. Microbiol.">
        <title>Complete genome sequence of Corynebacterium casei LMG S-19264T (=DSM 44701T), isolated from a smear-ripened cheese.</title>
        <authorList>
            <consortium name="US DOE Joint Genome Institute (JGI-PGF)"/>
            <person name="Walter F."/>
            <person name="Albersmeier A."/>
            <person name="Kalinowski J."/>
            <person name="Ruckert C."/>
        </authorList>
    </citation>
    <scope>NUCLEOTIDE SEQUENCE</scope>
    <source>
        <strain evidence="2">CGMCC 1.15533</strain>
    </source>
</reference>
<dbReference type="Gene3D" id="3.10.400.10">
    <property type="entry name" value="Sulfate adenylyltransferase"/>
    <property type="match status" value="1"/>
</dbReference>
<dbReference type="RefSeq" id="WP_068991816.1">
    <property type="nucleotide sequence ID" value="NZ_BMJN01000006.1"/>
</dbReference>
<dbReference type="Pfam" id="PF04266">
    <property type="entry name" value="ASCH"/>
    <property type="match status" value="1"/>
</dbReference>
<evidence type="ECO:0000313" key="2">
    <source>
        <dbReference type="EMBL" id="GGE27534.1"/>
    </source>
</evidence>
<name>A0A917A4U1_9STRE</name>
<gene>
    <name evidence="2" type="ORF">GCM10011510_05870</name>
</gene>
<accession>A0A917A4U1</accession>
<protein>
    <submittedName>
        <fullName evidence="2">RNA-binding protein</fullName>
    </submittedName>
</protein>
<evidence type="ECO:0000259" key="1">
    <source>
        <dbReference type="SMART" id="SM01022"/>
    </source>
</evidence>
<dbReference type="Proteomes" id="UP000660801">
    <property type="component" value="Unassembled WGS sequence"/>
</dbReference>
<comment type="caution">
    <text evidence="2">The sequence shown here is derived from an EMBL/GenBank/DDBJ whole genome shotgun (WGS) entry which is preliminary data.</text>
</comment>
<keyword evidence="3" id="KW-1185">Reference proteome</keyword>
<proteinExistence type="predicted"/>
<dbReference type="PANTHER" id="PTHR39203:SF1">
    <property type="entry name" value="CYTOPLASMIC PROTEIN"/>
    <property type="match status" value="1"/>
</dbReference>
<dbReference type="SMART" id="SM01022">
    <property type="entry name" value="ASCH"/>
    <property type="match status" value="1"/>
</dbReference>
<reference evidence="2" key="2">
    <citation type="submission" date="2020-09" db="EMBL/GenBank/DDBJ databases">
        <authorList>
            <person name="Sun Q."/>
            <person name="Zhou Y."/>
        </authorList>
    </citation>
    <scope>NUCLEOTIDE SEQUENCE</scope>
    <source>
        <strain evidence="2">CGMCC 1.15533</strain>
    </source>
</reference>
<dbReference type="EMBL" id="BMJN01000006">
    <property type="protein sequence ID" value="GGE27534.1"/>
    <property type="molecule type" value="Genomic_DNA"/>
</dbReference>
<evidence type="ECO:0000313" key="3">
    <source>
        <dbReference type="Proteomes" id="UP000660801"/>
    </source>
</evidence>
<dbReference type="InterPro" id="IPR009326">
    <property type="entry name" value="DUF984"/>
</dbReference>
<dbReference type="PANTHER" id="PTHR39203">
    <property type="entry name" value="CYTOPLASMIC PROTEIN-RELATED"/>
    <property type="match status" value="1"/>
</dbReference>
<dbReference type="OrthoDB" id="9807542at2"/>